<evidence type="ECO:0000256" key="8">
    <source>
        <dbReference type="ARBA" id="ARBA00022840"/>
    </source>
</evidence>
<dbReference type="Pfam" id="PF02463">
    <property type="entry name" value="SMC_N"/>
    <property type="match status" value="1"/>
</dbReference>
<evidence type="ECO:0000256" key="2">
    <source>
        <dbReference type="ARBA" id="ARBA00008016"/>
    </source>
</evidence>
<dbReference type="RefSeq" id="WP_213236382.1">
    <property type="nucleotide sequence ID" value="NZ_JAHBCL010000011.1"/>
</dbReference>
<comment type="caution">
    <text evidence="15">The sequence shown here is derived from an EMBL/GenBank/DDBJ whole genome shotgun (WGS) entry which is preliminary data.</text>
</comment>
<dbReference type="SUPFAM" id="SSF52540">
    <property type="entry name" value="P-loop containing nucleoside triphosphate hydrolases"/>
    <property type="match status" value="1"/>
</dbReference>
<comment type="function">
    <text evidence="12 13">The RecF protein is involved in DNA metabolism; it is required for DNA replication and normal SOS inducibility. RecF binds preferentially to single-stranded, linear DNA. It also seems to bind ATP.</text>
</comment>
<dbReference type="Gene3D" id="1.20.1050.90">
    <property type="entry name" value="RecF/RecN/SMC, N-terminal domain"/>
    <property type="match status" value="1"/>
</dbReference>
<keyword evidence="5 12" id="KW-0235">DNA replication</keyword>
<dbReference type="PROSITE" id="PS00618">
    <property type="entry name" value="RECF_2"/>
    <property type="match status" value="1"/>
</dbReference>
<dbReference type="InterPro" id="IPR003395">
    <property type="entry name" value="RecF/RecN/SMC_N"/>
</dbReference>
<evidence type="ECO:0000256" key="6">
    <source>
        <dbReference type="ARBA" id="ARBA00022741"/>
    </source>
</evidence>
<evidence type="ECO:0000313" key="16">
    <source>
        <dbReference type="Proteomes" id="UP000746471"/>
    </source>
</evidence>
<keyword evidence="11 12" id="KW-0742">SOS response</keyword>
<evidence type="ECO:0000256" key="5">
    <source>
        <dbReference type="ARBA" id="ARBA00022705"/>
    </source>
</evidence>
<proteinExistence type="inferred from homology"/>
<keyword evidence="9 12" id="KW-0238">DNA-binding</keyword>
<evidence type="ECO:0000259" key="14">
    <source>
        <dbReference type="Pfam" id="PF02463"/>
    </source>
</evidence>
<evidence type="ECO:0000256" key="3">
    <source>
        <dbReference type="ARBA" id="ARBA00020170"/>
    </source>
</evidence>
<reference evidence="15 16" key="1">
    <citation type="submission" date="2021-05" db="EMBL/GenBank/DDBJ databases">
        <title>Fusibacter ferrireducens sp. nov., an anaerobic, sulfur- and Fe-reducing bacterium isolated from the mangrove sediment.</title>
        <authorList>
            <person name="Qiu D."/>
        </authorList>
    </citation>
    <scope>NUCLEOTIDE SEQUENCE [LARGE SCALE GENOMIC DNA]</scope>
    <source>
        <strain evidence="15 16">DSM 12116</strain>
    </source>
</reference>
<dbReference type="NCBIfam" id="TIGR00611">
    <property type="entry name" value="recf"/>
    <property type="match status" value="1"/>
</dbReference>
<evidence type="ECO:0000256" key="1">
    <source>
        <dbReference type="ARBA" id="ARBA00004496"/>
    </source>
</evidence>
<dbReference type="PANTHER" id="PTHR32182:SF0">
    <property type="entry name" value="DNA REPLICATION AND REPAIR PROTEIN RECF"/>
    <property type="match status" value="1"/>
</dbReference>
<dbReference type="HAMAP" id="MF_00365">
    <property type="entry name" value="RecF"/>
    <property type="match status" value="1"/>
</dbReference>
<dbReference type="Gene3D" id="3.40.50.300">
    <property type="entry name" value="P-loop containing nucleotide triphosphate hydrolases"/>
    <property type="match status" value="1"/>
</dbReference>
<gene>
    <name evidence="12 15" type="primary">recF</name>
    <name evidence="15" type="ORF">KHM83_07505</name>
</gene>
<evidence type="ECO:0000256" key="11">
    <source>
        <dbReference type="ARBA" id="ARBA00023236"/>
    </source>
</evidence>
<name>A0ABS5PMY9_9FIRM</name>
<keyword evidence="8 12" id="KW-0067">ATP-binding</keyword>
<keyword evidence="4 12" id="KW-0963">Cytoplasm</keyword>
<evidence type="ECO:0000256" key="7">
    <source>
        <dbReference type="ARBA" id="ARBA00022763"/>
    </source>
</evidence>
<evidence type="ECO:0000256" key="9">
    <source>
        <dbReference type="ARBA" id="ARBA00023125"/>
    </source>
</evidence>
<comment type="similarity">
    <text evidence="2 12 13">Belongs to the RecF family.</text>
</comment>
<dbReference type="InterPro" id="IPR001238">
    <property type="entry name" value="DNA-binding_RecF"/>
</dbReference>
<dbReference type="PANTHER" id="PTHR32182">
    <property type="entry name" value="DNA REPLICATION AND REPAIR PROTEIN RECF"/>
    <property type="match status" value="1"/>
</dbReference>
<evidence type="ECO:0000256" key="4">
    <source>
        <dbReference type="ARBA" id="ARBA00022490"/>
    </source>
</evidence>
<dbReference type="PROSITE" id="PS00617">
    <property type="entry name" value="RECF_1"/>
    <property type="match status" value="1"/>
</dbReference>
<keyword evidence="7 12" id="KW-0227">DNA damage</keyword>
<evidence type="ECO:0000256" key="12">
    <source>
        <dbReference type="HAMAP-Rule" id="MF_00365"/>
    </source>
</evidence>
<dbReference type="InterPro" id="IPR018078">
    <property type="entry name" value="DNA-binding_RecF_CS"/>
</dbReference>
<feature type="domain" description="RecF/RecN/SMC N-terminal" evidence="14">
    <location>
        <begin position="3"/>
        <end position="344"/>
    </location>
</feature>
<evidence type="ECO:0000256" key="10">
    <source>
        <dbReference type="ARBA" id="ARBA00023204"/>
    </source>
</evidence>
<keyword evidence="6 12" id="KW-0547">Nucleotide-binding</keyword>
<keyword evidence="10 12" id="KW-0234">DNA repair</keyword>
<dbReference type="InterPro" id="IPR027417">
    <property type="entry name" value="P-loop_NTPase"/>
</dbReference>
<keyword evidence="16" id="KW-1185">Reference proteome</keyword>
<evidence type="ECO:0000256" key="13">
    <source>
        <dbReference type="RuleBase" id="RU000578"/>
    </source>
</evidence>
<feature type="binding site" evidence="12">
    <location>
        <begin position="30"/>
        <end position="37"/>
    </location>
    <ligand>
        <name>ATP</name>
        <dbReference type="ChEBI" id="CHEBI:30616"/>
    </ligand>
</feature>
<protein>
    <recommendedName>
        <fullName evidence="3 12">DNA replication and repair protein RecF</fullName>
    </recommendedName>
</protein>
<dbReference type="EMBL" id="JAHBCL010000011">
    <property type="protein sequence ID" value="MBS7526520.1"/>
    <property type="molecule type" value="Genomic_DNA"/>
</dbReference>
<dbReference type="Proteomes" id="UP000746471">
    <property type="component" value="Unassembled WGS sequence"/>
</dbReference>
<comment type="subcellular location">
    <subcellularLocation>
        <location evidence="1 12 13">Cytoplasm</location>
    </subcellularLocation>
</comment>
<accession>A0ABS5PMY9</accession>
<dbReference type="InterPro" id="IPR042174">
    <property type="entry name" value="RecF_2"/>
</dbReference>
<organism evidence="15 16">
    <name type="scientific">Fusibacter paucivorans</name>
    <dbReference type="NCBI Taxonomy" id="76009"/>
    <lineage>
        <taxon>Bacteria</taxon>
        <taxon>Bacillati</taxon>
        <taxon>Bacillota</taxon>
        <taxon>Clostridia</taxon>
        <taxon>Eubacteriales</taxon>
        <taxon>Eubacteriales Family XII. Incertae Sedis</taxon>
        <taxon>Fusibacter</taxon>
    </lineage>
</organism>
<sequence length="369" mass="42986">MRLKSIKLKHYRNYEQAQLKFDPYLNLIIGDNAQGKTNLLEAVYVSGFGKSFRTNKESELVGFNRDMAYVSIEIERDNHIVDRIEYRINHQSKKEFLINGINITKISELLGSINLILFYPDDLKLIKDSPVERRRFLNRELSHISKIYCGDIIEYNRILLQRNELLKKIQSSKDWYDMLDVYDEQLSEKGSRIIAKRMSFTEKLNRISHEIHSNLTESKENLTIQYVTTVKNLDNYDKIKGDLIDQLNKQREVDIRRGFTSVGPHRDDLDILVNDINIKSFGSQGQQRTAALSLKLSEIEIVKEEVGEYPILLLDDVMSELDIKRQRDLIYALKDVQTIVTTTDLKNLLDDYINNGKIIEIEHGSVLNT</sequence>
<evidence type="ECO:0000313" key="15">
    <source>
        <dbReference type="EMBL" id="MBS7526520.1"/>
    </source>
</evidence>